<dbReference type="EMBL" id="SUNJ01005171">
    <property type="protein sequence ID" value="TPP63841.1"/>
    <property type="molecule type" value="Genomic_DNA"/>
</dbReference>
<dbReference type="Proteomes" id="UP000316759">
    <property type="component" value="Unassembled WGS sequence"/>
</dbReference>
<proteinExistence type="predicted"/>
<evidence type="ECO:0000313" key="2">
    <source>
        <dbReference type="EMBL" id="TPP63841.1"/>
    </source>
</evidence>
<dbReference type="AlphaFoldDB" id="A0A504YUZ1"/>
<keyword evidence="3" id="KW-1185">Reference proteome</keyword>
<keyword evidence="1" id="KW-0732">Signal</keyword>
<evidence type="ECO:0000313" key="3">
    <source>
        <dbReference type="Proteomes" id="UP000316759"/>
    </source>
</evidence>
<organism evidence="2 3">
    <name type="scientific">Fasciola gigantica</name>
    <name type="common">Giant liver fluke</name>
    <dbReference type="NCBI Taxonomy" id="46835"/>
    <lineage>
        <taxon>Eukaryota</taxon>
        <taxon>Metazoa</taxon>
        <taxon>Spiralia</taxon>
        <taxon>Lophotrochozoa</taxon>
        <taxon>Platyhelminthes</taxon>
        <taxon>Trematoda</taxon>
        <taxon>Digenea</taxon>
        <taxon>Plagiorchiida</taxon>
        <taxon>Echinostomata</taxon>
        <taxon>Echinostomatoidea</taxon>
        <taxon>Fasciolidae</taxon>
        <taxon>Fasciola</taxon>
    </lineage>
</organism>
<accession>A0A504YUZ1</accession>
<comment type="caution">
    <text evidence="2">The sequence shown here is derived from an EMBL/GenBank/DDBJ whole genome shotgun (WGS) entry which is preliminary data.</text>
</comment>
<reference evidence="2 3" key="1">
    <citation type="submission" date="2019-04" db="EMBL/GenBank/DDBJ databases">
        <title>Annotation for the trematode Fasciola gigantica.</title>
        <authorList>
            <person name="Choi Y.-J."/>
        </authorList>
    </citation>
    <scope>NUCLEOTIDE SEQUENCE [LARGE SCALE GENOMIC DNA]</scope>
    <source>
        <strain evidence="2">Uganda_cow_1</strain>
    </source>
</reference>
<sequence>MSCSIPKITLAILVVWCAFVQGFDAASNLPERCYLPIDPGSSDEFIHSYGYSPDKRSLRTVLLQGNRRKFESFFLTSGMQYSLCCTKMNFIPKYLRYFYCFDW</sequence>
<feature type="signal peptide" evidence="1">
    <location>
        <begin position="1"/>
        <end position="25"/>
    </location>
</feature>
<feature type="chain" id="PRO_5021278847" evidence="1">
    <location>
        <begin position="26"/>
        <end position="103"/>
    </location>
</feature>
<gene>
    <name evidence="2" type="ORF">FGIG_04024</name>
</gene>
<protein>
    <submittedName>
        <fullName evidence="2">Uncharacterized protein</fullName>
    </submittedName>
</protein>
<evidence type="ECO:0000256" key="1">
    <source>
        <dbReference type="SAM" id="SignalP"/>
    </source>
</evidence>
<name>A0A504YUZ1_FASGI</name>